<keyword evidence="2" id="KW-0479">Metal-binding</keyword>
<dbReference type="InterPro" id="IPR002125">
    <property type="entry name" value="CMP_dCMP_dom"/>
</dbReference>
<dbReference type="SUPFAM" id="SSF53927">
    <property type="entry name" value="Cytidine deaminase-like"/>
    <property type="match status" value="1"/>
</dbReference>
<protein>
    <submittedName>
        <fullName evidence="6">Putative dCMP deaminase</fullName>
    </submittedName>
</protein>
<dbReference type="Proteomes" id="UP000033804">
    <property type="component" value="Segment"/>
</dbReference>
<reference evidence="7" key="2">
    <citation type="submission" date="2015-03" db="EMBL/GenBank/DDBJ databases">
        <title>The genome and structure of Sinorhizobium meliloti phage phiM9.</title>
        <authorList>
            <person name="Johnson M.C."/>
            <person name="Tatum K.B."/>
            <person name="Lynn J.S."/>
            <person name="Brewer T.E."/>
            <person name="Washburn B.K."/>
            <person name="Stroupe M.E."/>
            <person name="Jones K.M."/>
        </authorList>
    </citation>
    <scope>NUCLEOTIDE SEQUENCE [LARGE SCALE GENOMIC DNA]</scope>
</reference>
<keyword evidence="3" id="KW-0378">Hydrolase</keyword>
<keyword evidence="4" id="KW-0862">Zinc</keyword>
<evidence type="ECO:0000256" key="1">
    <source>
        <dbReference type="ARBA" id="ARBA00006576"/>
    </source>
</evidence>
<evidence type="ECO:0000313" key="6">
    <source>
        <dbReference type="EMBL" id="AKE44796.1"/>
    </source>
</evidence>
<evidence type="ECO:0000256" key="4">
    <source>
        <dbReference type="ARBA" id="ARBA00022833"/>
    </source>
</evidence>
<accession>A0A0F6TH89</accession>
<dbReference type="GO" id="GO:0008270">
    <property type="term" value="F:zinc ion binding"/>
    <property type="evidence" value="ECO:0007669"/>
    <property type="project" value="InterPro"/>
</dbReference>
<dbReference type="Gene3D" id="3.40.140.10">
    <property type="entry name" value="Cytidine Deaminase, domain 2"/>
    <property type="match status" value="1"/>
</dbReference>
<dbReference type="GeneID" id="26517848"/>
<gene>
    <name evidence="6" type="ORF">Sm_phiM9_168</name>
</gene>
<dbReference type="Pfam" id="PF00383">
    <property type="entry name" value="dCMP_cyt_deam_1"/>
    <property type="match status" value="1"/>
</dbReference>
<keyword evidence="7" id="KW-1185">Reference proteome</keyword>
<reference evidence="6 7" key="1">
    <citation type="journal article" date="2015" name="J. Virol.">
        <title>Sinorhizobium meliloti Phage ?M9 Defines a New Group of T4 Superfamily Phages with Unusual Genomic Features but a Common T=16 Capsid.</title>
        <authorList>
            <person name="Johnson M.C."/>
            <person name="Tatum K.B."/>
            <person name="Lynn J.S."/>
            <person name="Brewer T.E."/>
            <person name="Lu S."/>
            <person name="Washburn B.K."/>
            <person name="Stroupe M.E."/>
            <person name="Jones K.M."/>
        </authorList>
    </citation>
    <scope>NUCLEOTIDE SEQUENCE [LARGE SCALE GENOMIC DNA]</scope>
</reference>
<dbReference type="InterPro" id="IPR016192">
    <property type="entry name" value="APOBEC/CMP_deaminase_Zn-bd"/>
</dbReference>
<dbReference type="PANTHER" id="PTHR11086">
    <property type="entry name" value="DEOXYCYTIDYLATE DEAMINASE-RELATED"/>
    <property type="match status" value="1"/>
</dbReference>
<comment type="similarity">
    <text evidence="1">Belongs to the cytidine and deoxycytidylate deaminase family.</text>
</comment>
<dbReference type="PANTHER" id="PTHR11086:SF18">
    <property type="entry name" value="DEOXYCYTIDYLATE DEAMINASE"/>
    <property type="match status" value="1"/>
</dbReference>
<feature type="domain" description="CMP/dCMP-type deaminase" evidence="5">
    <location>
        <begin position="2"/>
        <end position="125"/>
    </location>
</feature>
<evidence type="ECO:0000256" key="3">
    <source>
        <dbReference type="ARBA" id="ARBA00022801"/>
    </source>
</evidence>
<dbReference type="RefSeq" id="YP_009189550.1">
    <property type="nucleotide sequence ID" value="NC_028676.1"/>
</dbReference>
<evidence type="ECO:0000313" key="7">
    <source>
        <dbReference type="Proteomes" id="UP000033804"/>
    </source>
</evidence>
<sequence length="182" mass="20311">MKRTNLYFDIACLAALESKYDGTKVGAVIVRDDHVIALGWNGYPGGADDEAINTTMDRIDRLKLAIHAEENAILNAARNGNSAKDSVVFVTHKPCTHCLAKLSNAGVKEVRYIQNLGFEAAWCDSNNEVYEKIPLHKDTYNYLLRARSETTKRIYPSLDRYQIPEPEEAPAGLPPGFWNIQG</sequence>
<name>A0A0F6TH89_9CAUD</name>
<dbReference type="InterPro" id="IPR016193">
    <property type="entry name" value="Cytidine_deaminase-like"/>
</dbReference>
<dbReference type="KEGG" id="vg:26517848"/>
<dbReference type="PROSITE" id="PS00903">
    <property type="entry name" value="CYT_DCMP_DEAMINASES_1"/>
    <property type="match status" value="1"/>
</dbReference>
<proteinExistence type="inferred from homology"/>
<dbReference type="OrthoDB" id="10605at10239"/>
<dbReference type="GO" id="GO:0004132">
    <property type="term" value="F:dCMP deaminase activity"/>
    <property type="evidence" value="ECO:0007669"/>
    <property type="project" value="TreeGrafter"/>
</dbReference>
<dbReference type="InterPro" id="IPR015517">
    <property type="entry name" value="dCMP_deaminase-rel"/>
</dbReference>
<evidence type="ECO:0000256" key="2">
    <source>
        <dbReference type="ARBA" id="ARBA00022723"/>
    </source>
</evidence>
<evidence type="ECO:0000259" key="5">
    <source>
        <dbReference type="PROSITE" id="PS51747"/>
    </source>
</evidence>
<dbReference type="PROSITE" id="PS51747">
    <property type="entry name" value="CYT_DCMP_DEAMINASES_2"/>
    <property type="match status" value="1"/>
</dbReference>
<organism evidence="6 7">
    <name type="scientific">Sinorhizobium phage phiM9</name>
    <dbReference type="NCBI Taxonomy" id="1636182"/>
    <lineage>
        <taxon>Viruses</taxon>
        <taxon>Duplodnaviria</taxon>
        <taxon>Heunggongvirae</taxon>
        <taxon>Uroviricota</taxon>
        <taxon>Caudoviricetes</taxon>
        <taxon>Pootjesviridae</taxon>
        <taxon>Emnonavirus</taxon>
        <taxon>Emnonavirus phiM9</taxon>
    </lineage>
</organism>
<dbReference type="EMBL" id="KP881232">
    <property type="protein sequence ID" value="AKE44796.1"/>
    <property type="molecule type" value="Genomic_DNA"/>
</dbReference>